<accession>N1QYY9</accession>
<keyword evidence="4" id="KW-0808">Transferase</keyword>
<evidence type="ECO:0000256" key="15">
    <source>
        <dbReference type="ARBA" id="ARBA00047899"/>
    </source>
</evidence>
<evidence type="ECO:0000256" key="4">
    <source>
        <dbReference type="ARBA" id="ARBA00022679"/>
    </source>
</evidence>
<dbReference type="EnsemblPlants" id="EMT14208">
    <property type="protein sequence ID" value="EMT14208"/>
    <property type="gene ID" value="F775_05516"/>
</dbReference>
<evidence type="ECO:0000256" key="18">
    <source>
        <dbReference type="SAM" id="Phobius"/>
    </source>
</evidence>
<dbReference type="FunFam" id="1.10.510.10:FF:000060">
    <property type="entry name" value="G-type lectin S-receptor-like serine/threonine-protein kinase"/>
    <property type="match status" value="1"/>
</dbReference>
<feature type="region of interest" description="Disordered" evidence="17">
    <location>
        <begin position="345"/>
        <end position="373"/>
    </location>
</feature>
<evidence type="ECO:0000256" key="8">
    <source>
        <dbReference type="ARBA" id="ARBA00022741"/>
    </source>
</evidence>
<comment type="catalytic activity">
    <reaction evidence="15">
        <text>L-threonyl-[protein] + ATP = O-phospho-L-threonyl-[protein] + ADP + H(+)</text>
        <dbReference type="Rhea" id="RHEA:46608"/>
        <dbReference type="Rhea" id="RHEA-COMP:11060"/>
        <dbReference type="Rhea" id="RHEA-COMP:11605"/>
        <dbReference type="ChEBI" id="CHEBI:15378"/>
        <dbReference type="ChEBI" id="CHEBI:30013"/>
        <dbReference type="ChEBI" id="CHEBI:30616"/>
        <dbReference type="ChEBI" id="CHEBI:61977"/>
        <dbReference type="ChEBI" id="CHEBI:456216"/>
        <dbReference type="EC" id="2.7.11.1"/>
    </reaction>
</comment>
<dbReference type="Gene3D" id="1.10.510.10">
    <property type="entry name" value="Transferase(Phosphotransferase) domain 1"/>
    <property type="match status" value="1"/>
</dbReference>
<evidence type="ECO:0000256" key="11">
    <source>
        <dbReference type="ARBA" id="ARBA00022989"/>
    </source>
</evidence>
<dbReference type="ExpressionAtlas" id="N1QYY9">
    <property type="expression patterns" value="baseline"/>
</dbReference>
<dbReference type="FunFam" id="3.30.430.20:FF:000002">
    <property type="entry name" value="Cysteine-rich receptor-like protein kinase 10"/>
    <property type="match status" value="1"/>
</dbReference>
<keyword evidence="12 18" id="KW-0472">Membrane</keyword>
<evidence type="ECO:0000256" key="13">
    <source>
        <dbReference type="ARBA" id="ARBA00023157"/>
    </source>
</evidence>
<dbReference type="PROSITE" id="PS00108">
    <property type="entry name" value="PROTEIN_KINASE_ST"/>
    <property type="match status" value="1"/>
</dbReference>
<evidence type="ECO:0000256" key="17">
    <source>
        <dbReference type="SAM" id="MobiDB-lite"/>
    </source>
</evidence>
<evidence type="ECO:0000256" key="16">
    <source>
        <dbReference type="ARBA" id="ARBA00048679"/>
    </source>
</evidence>
<dbReference type="InterPro" id="IPR011009">
    <property type="entry name" value="Kinase-like_dom_sf"/>
</dbReference>
<evidence type="ECO:0000256" key="3">
    <source>
        <dbReference type="ARBA" id="ARBA00022527"/>
    </source>
</evidence>
<evidence type="ECO:0000256" key="12">
    <source>
        <dbReference type="ARBA" id="ARBA00023136"/>
    </source>
</evidence>
<dbReference type="InterPro" id="IPR008271">
    <property type="entry name" value="Ser/Thr_kinase_AS"/>
</dbReference>
<dbReference type="EC" id="2.7.11.1" evidence="2"/>
<dbReference type="SMART" id="SM00220">
    <property type="entry name" value="S_TKc"/>
    <property type="match status" value="1"/>
</dbReference>
<keyword evidence="9" id="KW-0418">Kinase</keyword>
<evidence type="ECO:0000256" key="2">
    <source>
        <dbReference type="ARBA" id="ARBA00012513"/>
    </source>
</evidence>
<protein>
    <recommendedName>
        <fullName evidence="2">non-specific serine/threonine protein kinase</fullName>
        <ecNumber evidence="2">2.7.11.1</ecNumber>
    </recommendedName>
</protein>
<dbReference type="Gene3D" id="3.30.430.20">
    <property type="entry name" value="Gnk2 domain, C-X8-C-X2-C motif"/>
    <property type="match status" value="2"/>
</dbReference>
<organism evidence="19">
    <name type="scientific">Aegilops tauschii</name>
    <name type="common">Tausch's goatgrass</name>
    <name type="synonym">Aegilops squarrosa</name>
    <dbReference type="NCBI Taxonomy" id="37682"/>
    <lineage>
        <taxon>Eukaryota</taxon>
        <taxon>Viridiplantae</taxon>
        <taxon>Streptophyta</taxon>
        <taxon>Embryophyta</taxon>
        <taxon>Tracheophyta</taxon>
        <taxon>Spermatophyta</taxon>
        <taxon>Magnoliopsida</taxon>
        <taxon>Liliopsida</taxon>
        <taxon>Poales</taxon>
        <taxon>Poaceae</taxon>
        <taxon>BOP clade</taxon>
        <taxon>Pooideae</taxon>
        <taxon>Triticodae</taxon>
        <taxon>Triticeae</taxon>
        <taxon>Triticinae</taxon>
        <taxon>Aegilops</taxon>
    </lineage>
</organism>
<evidence type="ECO:0000256" key="10">
    <source>
        <dbReference type="ARBA" id="ARBA00022840"/>
    </source>
</evidence>
<comment type="subcellular location">
    <subcellularLocation>
        <location evidence="1">Membrane</location>
        <topology evidence="1">Single-pass membrane protein</topology>
    </subcellularLocation>
</comment>
<dbReference type="GO" id="GO:0004674">
    <property type="term" value="F:protein serine/threonine kinase activity"/>
    <property type="evidence" value="ECO:0007669"/>
    <property type="project" value="UniProtKB-KW"/>
</dbReference>
<sequence length="780" mass="86429">MVTGREQNQTKRLALVGQPTNAVLQAAVCSIFNHMAQAPFSITMGWMGTVAETNSSVSFTGYQFSNIHGSALSSVDGHGYPPPPPAPRASHRCPIVAILWREGDYKSNSTYEANLKLLSTTLPKKAASSTNLFATDTVGNVPNVIFALALCRGDSNASACEGCLVTAFQDGQEHCANYKDAAVYYDSDPCMLRFSNKNFLATTVNEHMLVIVSIESLMVNISTRADSFRLMLFTLLNSTAQSAANSSRRFTTSRLDVSVSSLPTLYCLMQCTPDLTADECTACLQPYLQYTLKYMDGKKGGRVLGTRCSMRYEIFPFFQGDPMLRIINLAPEVPPINSTMPLITVNPPPQPQSQSPVAAAPPPPEVQATTQELHGRNSRRRALWIIAAAAPLLSIFLCAILFVVWIRRRRKGTEILHDQAAANRPEEDELVWRLEEKSSEFTLFDLSEILHATHDFSKENLLGQGGFGPVYKGQLADGTEIAVKRLASHSGQGFTEFKNEVELIAKLQHSNLVKLMGCCIKGEEKLLVYEYLPNKSLDFFIFDVSRTTLVDWNKRCVIIEGIAQGLLYLHKHSRLRIIHRDLKASNILLDLEMNPKISDFGLAKIFSSNDTQGSTKKVVGTYGYMAPEYASEGIYSIKSDVFSFGVLLLEILSGKRNSGFHQHEDFLNLLGYSWHLWEGGRCLELLEASIVEEIHAAEASRYINIALMCVQERADDRPTMSNVVAMLNSENAILPEPKHPAYFNLRVSREDESGSVPYSNNAVTICSNNDLTITEEPDGR</sequence>
<dbReference type="Gene3D" id="3.30.200.20">
    <property type="entry name" value="Phosphorylase Kinase, domain 1"/>
    <property type="match status" value="1"/>
</dbReference>
<dbReference type="PANTHER" id="PTHR27002:SF460">
    <property type="entry name" value="OS01G0366300 PROTEIN"/>
    <property type="match status" value="1"/>
</dbReference>
<comment type="catalytic activity">
    <reaction evidence="16">
        <text>L-seryl-[protein] + ATP = O-phospho-L-seryl-[protein] + ADP + H(+)</text>
        <dbReference type="Rhea" id="RHEA:17989"/>
        <dbReference type="Rhea" id="RHEA-COMP:9863"/>
        <dbReference type="Rhea" id="RHEA-COMP:11604"/>
        <dbReference type="ChEBI" id="CHEBI:15378"/>
        <dbReference type="ChEBI" id="CHEBI:29999"/>
        <dbReference type="ChEBI" id="CHEBI:30616"/>
        <dbReference type="ChEBI" id="CHEBI:83421"/>
        <dbReference type="ChEBI" id="CHEBI:456216"/>
        <dbReference type="EC" id="2.7.11.1"/>
    </reaction>
</comment>
<dbReference type="Pfam" id="PF01657">
    <property type="entry name" value="Stress-antifung"/>
    <property type="match status" value="2"/>
</dbReference>
<dbReference type="AlphaFoldDB" id="N1QYY9"/>
<dbReference type="FunFam" id="3.30.200.20:FF:000195">
    <property type="entry name" value="G-type lectin S-receptor-like serine/threonine-protein kinase"/>
    <property type="match status" value="1"/>
</dbReference>
<dbReference type="PANTHER" id="PTHR27002">
    <property type="entry name" value="RECEPTOR-LIKE SERINE/THREONINE-PROTEIN KINASE SD1-8"/>
    <property type="match status" value="1"/>
</dbReference>
<keyword evidence="6" id="KW-0732">Signal</keyword>
<name>N1QYY9_AEGTA</name>
<evidence type="ECO:0000256" key="9">
    <source>
        <dbReference type="ARBA" id="ARBA00022777"/>
    </source>
</evidence>
<dbReference type="InterPro" id="IPR038408">
    <property type="entry name" value="GNK2_sf"/>
</dbReference>
<reference evidence="19" key="1">
    <citation type="submission" date="2015-06" db="UniProtKB">
        <authorList>
            <consortium name="EnsemblPlants"/>
        </authorList>
    </citation>
    <scope>IDENTIFICATION</scope>
</reference>
<keyword evidence="3" id="KW-0723">Serine/threonine-protein kinase</keyword>
<keyword evidence="7" id="KW-0677">Repeat</keyword>
<evidence type="ECO:0000256" key="7">
    <source>
        <dbReference type="ARBA" id="ARBA00022737"/>
    </source>
</evidence>
<keyword evidence="11 18" id="KW-1133">Transmembrane helix</keyword>
<keyword evidence="5 18" id="KW-0812">Transmembrane</keyword>
<keyword evidence="13" id="KW-1015">Disulfide bond</keyword>
<evidence type="ECO:0000256" key="1">
    <source>
        <dbReference type="ARBA" id="ARBA00004167"/>
    </source>
</evidence>
<feature type="transmembrane region" description="Helical" evidence="18">
    <location>
        <begin position="382"/>
        <end position="406"/>
    </location>
</feature>
<keyword evidence="8" id="KW-0547">Nucleotide-binding</keyword>
<evidence type="ECO:0000256" key="14">
    <source>
        <dbReference type="ARBA" id="ARBA00023180"/>
    </source>
</evidence>
<dbReference type="PROSITE" id="PS51473">
    <property type="entry name" value="GNK2"/>
    <property type="match status" value="2"/>
</dbReference>
<dbReference type="InterPro" id="IPR001245">
    <property type="entry name" value="Ser-Thr/Tyr_kinase_cat_dom"/>
</dbReference>
<dbReference type="InterPro" id="IPR002902">
    <property type="entry name" value="GNK2"/>
</dbReference>
<evidence type="ECO:0000256" key="5">
    <source>
        <dbReference type="ARBA" id="ARBA00022692"/>
    </source>
</evidence>
<dbReference type="CDD" id="cd23509">
    <property type="entry name" value="Gnk2-like"/>
    <property type="match status" value="2"/>
</dbReference>
<dbReference type="CDD" id="cd14066">
    <property type="entry name" value="STKc_IRAK"/>
    <property type="match status" value="1"/>
</dbReference>
<keyword evidence="10" id="KW-0067">ATP-binding</keyword>
<dbReference type="Pfam" id="PF07714">
    <property type="entry name" value="PK_Tyr_Ser-Thr"/>
    <property type="match status" value="1"/>
</dbReference>
<evidence type="ECO:0000313" key="19">
    <source>
        <dbReference type="EnsemblPlants" id="EMT14208"/>
    </source>
</evidence>
<dbReference type="GO" id="GO:0005524">
    <property type="term" value="F:ATP binding"/>
    <property type="evidence" value="ECO:0007669"/>
    <property type="project" value="UniProtKB-KW"/>
</dbReference>
<dbReference type="SUPFAM" id="SSF56112">
    <property type="entry name" value="Protein kinase-like (PK-like)"/>
    <property type="match status" value="1"/>
</dbReference>
<dbReference type="FunFam" id="3.30.430.20:FF:000004">
    <property type="entry name" value="Receptor-like serine-threonine protein kinase"/>
    <property type="match status" value="1"/>
</dbReference>
<evidence type="ECO:0000256" key="6">
    <source>
        <dbReference type="ARBA" id="ARBA00022729"/>
    </source>
</evidence>
<dbReference type="GO" id="GO:0005886">
    <property type="term" value="C:plasma membrane"/>
    <property type="evidence" value="ECO:0007669"/>
    <property type="project" value="TreeGrafter"/>
</dbReference>
<keyword evidence="14" id="KW-0325">Glycoprotein</keyword>
<proteinExistence type="predicted"/>
<dbReference type="PROSITE" id="PS50011">
    <property type="entry name" value="PROTEIN_KINASE_DOM"/>
    <property type="match status" value="1"/>
</dbReference>
<dbReference type="InterPro" id="IPR000719">
    <property type="entry name" value="Prot_kinase_dom"/>
</dbReference>